<keyword evidence="3" id="KW-0732">Signal</keyword>
<name>A0A2M9HLI9_9BIFI</name>
<dbReference type="Proteomes" id="UP000229239">
    <property type="component" value="Unassembled WGS sequence"/>
</dbReference>
<feature type="region of interest" description="Disordered" evidence="1">
    <location>
        <begin position="26"/>
        <end position="105"/>
    </location>
</feature>
<accession>A0A2M9HLI9</accession>
<dbReference type="RefSeq" id="WP_165773691.1">
    <property type="nucleotide sequence ID" value="NZ_PEBJ01000001.1"/>
</dbReference>
<feature type="compositionally biased region" description="Low complexity" evidence="1">
    <location>
        <begin position="26"/>
        <end position="64"/>
    </location>
</feature>
<feature type="compositionally biased region" description="Low complexity" evidence="1">
    <location>
        <begin position="567"/>
        <end position="597"/>
    </location>
</feature>
<keyword evidence="2" id="KW-0812">Transmembrane</keyword>
<sequence>MKKMGKVVAVLAGLSMMLAGAGTAYADDTAGTDTTPQTTQSQQATANAQAQADAAQTQADQNDQATKDAAKTPAPTTAEKQQTKKTTKQAAPKAQAKAAAAGPAISNVEAPSTPLMYGADYQNVDKSAAFKVTLTGLTPGQPYGVLSSMNNYGDLPALGASATANNYFDPVFTASAATQTVDVFYRGLHKPSSTVTFVLISGDTINGSGDYTSLNGTVVATFGGVQVKVIDVDGKTPVTLDSQSVEDVGAHTAGLKAHYTVDSSLINEVSKICYSTTLVRIYTVSGKFTENWQVGWGPRATWDCVTNAISDEDDTTGDAYKVSNIVAPYISTQTVMGQWFSRGHTDKAEDQPNKTLPASGDIESVIPGLLANTKYGNWGFTGTPADMELVYDTAKSETTAKDPVSMIYSGIVLTFKDGSQFVPTADSNAAAMKDLPQDFTTKAAANGPVASEQLTDTNKNGVVADNNGKATAGFTYRVYVDSLKDTAACKTAIASGQYCYWTGYIYSTPKQLNSADGKASAVRVDKDGKAYVEYQIPSDTVNGDHKIALYDNDGNLLGWTPVTVAAGQNNNNQGNTGNQNNSGSNNQNNSGNNQNTNKPTDNKKPAANTNKNNTANKNQQKLSNTGSSVLVIAFFAVALLVAGASVVIYRRHQA</sequence>
<dbReference type="EMBL" id="PEBJ01000001">
    <property type="protein sequence ID" value="PJM77680.1"/>
    <property type="molecule type" value="Genomic_DNA"/>
</dbReference>
<proteinExistence type="predicted"/>
<evidence type="ECO:0000313" key="5">
    <source>
        <dbReference type="Proteomes" id="UP000229239"/>
    </source>
</evidence>
<evidence type="ECO:0000256" key="3">
    <source>
        <dbReference type="SAM" id="SignalP"/>
    </source>
</evidence>
<feature type="compositionally biased region" description="Low complexity" evidence="1">
    <location>
        <begin position="605"/>
        <end position="621"/>
    </location>
</feature>
<organism evidence="4 5">
    <name type="scientific">Bifidobacterium felsineum</name>
    <dbReference type="NCBI Taxonomy" id="2045440"/>
    <lineage>
        <taxon>Bacteria</taxon>
        <taxon>Bacillati</taxon>
        <taxon>Actinomycetota</taxon>
        <taxon>Actinomycetes</taxon>
        <taxon>Bifidobacteriales</taxon>
        <taxon>Bifidobacteriaceae</taxon>
        <taxon>Bifidobacterium</taxon>
    </lineage>
</organism>
<evidence type="ECO:0000313" key="4">
    <source>
        <dbReference type="EMBL" id="PJM77680.1"/>
    </source>
</evidence>
<evidence type="ECO:0000256" key="1">
    <source>
        <dbReference type="SAM" id="MobiDB-lite"/>
    </source>
</evidence>
<keyword evidence="5" id="KW-1185">Reference proteome</keyword>
<feature type="compositionally biased region" description="Low complexity" evidence="1">
    <location>
        <begin position="88"/>
        <end position="104"/>
    </location>
</feature>
<evidence type="ECO:0000256" key="2">
    <source>
        <dbReference type="SAM" id="Phobius"/>
    </source>
</evidence>
<keyword evidence="2" id="KW-0472">Membrane</keyword>
<comment type="caution">
    <text evidence="4">The sequence shown here is derived from an EMBL/GenBank/DDBJ whole genome shotgun (WGS) entry which is preliminary data.</text>
</comment>
<feature type="region of interest" description="Disordered" evidence="1">
    <location>
        <begin position="565"/>
        <end position="621"/>
    </location>
</feature>
<keyword evidence="2" id="KW-1133">Transmembrane helix</keyword>
<feature type="compositionally biased region" description="Low complexity" evidence="1">
    <location>
        <begin position="71"/>
        <end position="80"/>
    </location>
</feature>
<gene>
    <name evidence="4" type="ORF">CSQ86_00950</name>
</gene>
<reference evidence="5" key="1">
    <citation type="submission" date="2017-10" db="EMBL/GenBank/DDBJ databases">
        <title>Draft genome sequences of strains TRE 1, TRE 9, TRE H and TRI 7, isolated from tamarins, belonging to four potential novel Bifidobacterium species.</title>
        <authorList>
            <person name="Mattarelli P."/>
            <person name="Modesto M."/>
            <person name="Puglisi E."/>
            <person name="Morelli L."/>
            <person name="Bonetti A."/>
            <person name="Spezio C."/>
            <person name="Sandri C."/>
        </authorList>
    </citation>
    <scope>NUCLEOTIDE SEQUENCE [LARGE SCALE GENOMIC DNA]</scope>
    <source>
        <strain evidence="5">TREH</strain>
    </source>
</reference>
<evidence type="ECO:0008006" key="6">
    <source>
        <dbReference type="Google" id="ProtNLM"/>
    </source>
</evidence>
<feature type="signal peptide" evidence="3">
    <location>
        <begin position="1"/>
        <end position="26"/>
    </location>
</feature>
<dbReference type="AlphaFoldDB" id="A0A2M9HLI9"/>
<feature type="chain" id="PRO_5014902869" description="Gram-positive cocci surface proteins LPxTG domain-containing protein" evidence="3">
    <location>
        <begin position="27"/>
        <end position="654"/>
    </location>
</feature>
<protein>
    <recommendedName>
        <fullName evidence="6">Gram-positive cocci surface proteins LPxTG domain-containing protein</fullName>
    </recommendedName>
</protein>
<feature type="transmembrane region" description="Helical" evidence="2">
    <location>
        <begin position="629"/>
        <end position="649"/>
    </location>
</feature>